<dbReference type="PANTHER" id="PTHR30528:SF0">
    <property type="entry name" value="CYTOPLASMIC PROTEIN"/>
    <property type="match status" value="1"/>
</dbReference>
<name>A0ABR9JGN3_9MICC</name>
<accession>A0ABR9JGN3</accession>
<dbReference type="Proteomes" id="UP000643525">
    <property type="component" value="Unassembled WGS sequence"/>
</dbReference>
<dbReference type="EMBL" id="JADBED010000001">
    <property type="protein sequence ID" value="MBE1525064.1"/>
    <property type="molecule type" value="Genomic_DNA"/>
</dbReference>
<gene>
    <name evidence="1" type="ORF">H4W27_002182</name>
</gene>
<dbReference type="RefSeq" id="WP_192595980.1">
    <property type="nucleotide sequence ID" value="NZ_BAAALJ010000013.1"/>
</dbReference>
<evidence type="ECO:0000313" key="2">
    <source>
        <dbReference type="Proteomes" id="UP000643525"/>
    </source>
</evidence>
<reference evidence="1 2" key="1">
    <citation type="submission" date="2020-10" db="EMBL/GenBank/DDBJ databases">
        <title>Sequencing the genomes of 1000 actinobacteria strains.</title>
        <authorList>
            <person name="Klenk H.-P."/>
        </authorList>
    </citation>
    <scope>NUCLEOTIDE SEQUENCE [LARGE SCALE GENOMIC DNA]</scope>
    <source>
        <strain evidence="1 2">DSM 15666</strain>
    </source>
</reference>
<sequence length="399" mass="43354">MPRSRLQPVTVSPEWVRAAVVHAQRIPTPAGQDSYGTAAEVLRGIGLIQLDPLTRVSTAQRLTTLTRLPRRHRAEAVDSSLWPAGAPLHGSPVSFEAFTKVACLFPLEDWPLLQLRRERVQATHGDRFAPGIREQIREVVAARPGGAQIGTIESALGAARTTGWNWSEIKQAAELMVRTGELVITARNGIVRLFDLPERALPPEVREAEHLPPDRLRAALARRAAGTLAVMTVADFAHHYHLAAADAALGVELAELVPLRVTGWKDTAYCLPQLLEDMPQVPASLGAGPAAQARLIGPFDPLLRDRGRARRILDFDYTFEAYVPRGKRVYGHYVMGVLSGTELVGRVDVQRVGDTLQVNRIFAESGQSHRTVTARAAAGARTLAAQLGTQVQLPTAAST</sequence>
<protein>
    <submittedName>
        <fullName evidence="1">Uncharacterized protein YcaQ</fullName>
    </submittedName>
</protein>
<proteinExistence type="predicted"/>
<keyword evidence="2" id="KW-1185">Reference proteome</keyword>
<dbReference type="Pfam" id="PF06224">
    <property type="entry name" value="AlkZ-like"/>
    <property type="match status" value="1"/>
</dbReference>
<evidence type="ECO:0000313" key="1">
    <source>
        <dbReference type="EMBL" id="MBE1525064.1"/>
    </source>
</evidence>
<dbReference type="PANTHER" id="PTHR30528">
    <property type="entry name" value="CYTOPLASMIC PROTEIN"/>
    <property type="match status" value="1"/>
</dbReference>
<dbReference type="InterPro" id="IPR009351">
    <property type="entry name" value="AlkZ-like"/>
</dbReference>
<comment type="caution">
    <text evidence="1">The sequence shown here is derived from an EMBL/GenBank/DDBJ whole genome shotgun (WGS) entry which is preliminary data.</text>
</comment>
<organism evidence="1 2">
    <name type="scientific">Nesterenkonia lutea</name>
    <dbReference type="NCBI Taxonomy" id="272919"/>
    <lineage>
        <taxon>Bacteria</taxon>
        <taxon>Bacillati</taxon>
        <taxon>Actinomycetota</taxon>
        <taxon>Actinomycetes</taxon>
        <taxon>Micrococcales</taxon>
        <taxon>Micrococcaceae</taxon>
        <taxon>Nesterenkonia</taxon>
    </lineage>
</organism>